<evidence type="ECO:0000313" key="2">
    <source>
        <dbReference type="EMBL" id="GLR27274.1"/>
    </source>
</evidence>
<evidence type="ECO:0000256" key="1">
    <source>
        <dbReference type="SAM" id="Phobius"/>
    </source>
</evidence>
<feature type="transmembrane region" description="Helical" evidence="1">
    <location>
        <begin position="102"/>
        <end position="120"/>
    </location>
</feature>
<dbReference type="InterPro" id="IPR021836">
    <property type="entry name" value="DUF3429"/>
</dbReference>
<keyword evidence="1" id="KW-0472">Membrane</keyword>
<proteinExistence type="predicted"/>
<protein>
    <recommendedName>
        <fullName evidence="4">DUF3429 domain-containing protein</fullName>
    </recommendedName>
</protein>
<comment type="caution">
    <text evidence="2">The sequence shown here is derived from an EMBL/GenBank/DDBJ whole genome shotgun (WGS) entry which is preliminary data.</text>
</comment>
<feature type="transmembrane region" description="Helical" evidence="1">
    <location>
        <begin position="36"/>
        <end position="56"/>
    </location>
</feature>
<keyword evidence="1" id="KW-1133">Transmembrane helix</keyword>
<dbReference type="PANTHER" id="PTHR15887">
    <property type="entry name" value="TRANSMEMBRANE PROTEIN 69"/>
    <property type="match status" value="1"/>
</dbReference>
<sequence length="151" mass="16234">MELLGYAGLIPFLGLAGIAAWFYHTPMADLYGGYNLIYGACILSFLGAVHWGIAIAQAAQPEASYRAGLSDEKFEMLAFGWGVVPSLLAWVIVAFAPDGYALWLLAATVALVGVIDHRILGPMKGFEDYLKLRTRLSALATLGLLVTAWAI</sequence>
<accession>A0ABQ5YX05</accession>
<gene>
    <name evidence="2" type="ORF">GCM10007875_23650</name>
</gene>
<name>A0ABQ5YX05_9BURK</name>
<feature type="transmembrane region" description="Helical" evidence="1">
    <location>
        <begin position="77"/>
        <end position="96"/>
    </location>
</feature>
<keyword evidence="1" id="KW-0812">Transmembrane</keyword>
<evidence type="ECO:0000313" key="3">
    <source>
        <dbReference type="Proteomes" id="UP001156664"/>
    </source>
</evidence>
<dbReference type="EMBL" id="BSOJ01000030">
    <property type="protein sequence ID" value="GLR27274.1"/>
    <property type="molecule type" value="Genomic_DNA"/>
</dbReference>
<keyword evidence="3" id="KW-1185">Reference proteome</keyword>
<evidence type="ECO:0008006" key="4">
    <source>
        <dbReference type="Google" id="ProtNLM"/>
    </source>
</evidence>
<dbReference type="Proteomes" id="UP001156664">
    <property type="component" value="Unassembled WGS sequence"/>
</dbReference>
<dbReference type="PANTHER" id="PTHR15887:SF1">
    <property type="entry name" value="TRANSMEMBRANE PROTEIN 69"/>
    <property type="match status" value="1"/>
</dbReference>
<dbReference type="Pfam" id="PF11911">
    <property type="entry name" value="DUF3429"/>
    <property type="match status" value="1"/>
</dbReference>
<reference evidence="3" key="1">
    <citation type="journal article" date="2019" name="Int. J. Syst. Evol. Microbiol.">
        <title>The Global Catalogue of Microorganisms (GCM) 10K type strain sequencing project: providing services to taxonomists for standard genome sequencing and annotation.</title>
        <authorList>
            <consortium name="The Broad Institute Genomics Platform"/>
            <consortium name="The Broad Institute Genome Sequencing Center for Infectious Disease"/>
            <person name="Wu L."/>
            <person name="Ma J."/>
        </authorList>
    </citation>
    <scope>NUCLEOTIDE SEQUENCE [LARGE SCALE GENOMIC DNA]</scope>
    <source>
        <strain evidence="3">NBRC 105857</strain>
    </source>
</reference>
<organism evidence="2 3">
    <name type="scientific">Limnobacter litoralis</name>
    <dbReference type="NCBI Taxonomy" id="481366"/>
    <lineage>
        <taxon>Bacteria</taxon>
        <taxon>Pseudomonadati</taxon>
        <taxon>Pseudomonadota</taxon>
        <taxon>Betaproteobacteria</taxon>
        <taxon>Burkholderiales</taxon>
        <taxon>Burkholderiaceae</taxon>
        <taxon>Limnobacter</taxon>
    </lineage>
</organism>
<feature type="transmembrane region" description="Helical" evidence="1">
    <location>
        <begin position="7"/>
        <end position="24"/>
    </location>
</feature>